<dbReference type="PRINTS" id="PR00691">
    <property type="entry name" value="ADHESINB"/>
</dbReference>
<dbReference type="InterPro" id="IPR006128">
    <property type="entry name" value="Lipoprotein_PsaA-like"/>
</dbReference>
<feature type="region of interest" description="Disordered" evidence="5">
    <location>
        <begin position="125"/>
        <end position="151"/>
    </location>
</feature>
<dbReference type="InterPro" id="IPR050492">
    <property type="entry name" value="Bact_metal-bind_prot9"/>
</dbReference>
<keyword evidence="8" id="KW-1185">Reference proteome</keyword>
<evidence type="ECO:0000256" key="2">
    <source>
        <dbReference type="ARBA" id="ARBA00022448"/>
    </source>
</evidence>
<keyword evidence="2 4" id="KW-0813">Transport</keyword>
<dbReference type="PRINTS" id="PR00690">
    <property type="entry name" value="ADHESNFAMILY"/>
</dbReference>
<dbReference type="InterPro" id="IPR006129">
    <property type="entry name" value="AdhesinB"/>
</dbReference>
<dbReference type="Gene3D" id="3.40.50.1980">
    <property type="entry name" value="Nitrogenase molybdenum iron protein domain"/>
    <property type="match status" value="2"/>
</dbReference>
<dbReference type="Pfam" id="PF01297">
    <property type="entry name" value="ZnuA"/>
    <property type="match status" value="1"/>
</dbReference>
<dbReference type="EMBL" id="ADGQ01000073">
    <property type="protein sequence ID" value="EFM63967.1"/>
    <property type="molecule type" value="Genomic_DNA"/>
</dbReference>
<evidence type="ECO:0000313" key="7">
    <source>
        <dbReference type="EMBL" id="EFM63967.1"/>
    </source>
</evidence>
<dbReference type="GO" id="GO:0030001">
    <property type="term" value="P:metal ion transport"/>
    <property type="evidence" value="ECO:0007669"/>
    <property type="project" value="InterPro"/>
</dbReference>
<dbReference type="PANTHER" id="PTHR42953:SF3">
    <property type="entry name" value="HIGH-AFFINITY ZINC UPTAKE SYSTEM PROTEIN ZNUA"/>
    <property type="match status" value="1"/>
</dbReference>
<dbReference type="GO" id="GO:0046872">
    <property type="term" value="F:metal ion binding"/>
    <property type="evidence" value="ECO:0007669"/>
    <property type="project" value="InterPro"/>
</dbReference>
<feature type="signal peptide" evidence="6">
    <location>
        <begin position="1"/>
        <end position="20"/>
    </location>
</feature>
<comment type="caution">
    <text evidence="7">The sequence shown here is derived from an EMBL/GenBank/DDBJ whole genome shotgun (WGS) entry which is preliminary data.</text>
</comment>
<proteinExistence type="inferred from homology"/>
<evidence type="ECO:0000256" key="3">
    <source>
        <dbReference type="ARBA" id="ARBA00022729"/>
    </source>
</evidence>
<evidence type="ECO:0000256" key="1">
    <source>
        <dbReference type="ARBA" id="ARBA00011028"/>
    </source>
</evidence>
<dbReference type="AlphaFoldDB" id="E0E590"/>
<protein>
    <submittedName>
        <fullName evidence="7">ABC transporter, substrate-binding protein</fullName>
    </submittedName>
</protein>
<dbReference type="PROSITE" id="PS51257">
    <property type="entry name" value="PROKAR_LIPOPROTEIN"/>
    <property type="match status" value="1"/>
</dbReference>
<evidence type="ECO:0000256" key="4">
    <source>
        <dbReference type="RuleBase" id="RU003512"/>
    </source>
</evidence>
<dbReference type="STRING" id="596315.HMPREF0634_1210"/>
<dbReference type="RefSeq" id="WP_007791357.1">
    <property type="nucleotide sequence ID" value="NZ_ADGQ01000073.1"/>
</dbReference>
<dbReference type="PANTHER" id="PTHR42953">
    <property type="entry name" value="HIGH-AFFINITY ZINC UPTAKE SYSTEM PROTEIN ZNUA-RELATED"/>
    <property type="match status" value="1"/>
</dbReference>
<name>E0E590_9FIRM</name>
<dbReference type="CDD" id="cd01017">
    <property type="entry name" value="AdcA"/>
    <property type="match status" value="1"/>
</dbReference>
<evidence type="ECO:0000256" key="6">
    <source>
        <dbReference type="SAM" id="SignalP"/>
    </source>
</evidence>
<dbReference type="InterPro" id="IPR006127">
    <property type="entry name" value="ZnuA-like"/>
</dbReference>
<dbReference type="eggNOG" id="COG0803">
    <property type="taxonomic scope" value="Bacteria"/>
</dbReference>
<reference evidence="7 8" key="1">
    <citation type="submission" date="2010-08" db="EMBL/GenBank/DDBJ databases">
        <authorList>
            <person name="Harkins D.M."/>
            <person name="Madupu R."/>
            <person name="Durkin A.S."/>
            <person name="Torralba M."/>
            <person name="Methe B."/>
            <person name="Sutton G.G."/>
            <person name="Nelson K.E."/>
        </authorList>
    </citation>
    <scope>NUCLEOTIDE SEQUENCE [LARGE SCALE GENOMIC DNA]</scope>
    <source>
        <strain evidence="7 8">DSM 17678</strain>
    </source>
</reference>
<evidence type="ECO:0000313" key="8">
    <source>
        <dbReference type="Proteomes" id="UP000003244"/>
    </source>
</evidence>
<feature type="chain" id="PRO_5038826622" evidence="6">
    <location>
        <begin position="21"/>
        <end position="326"/>
    </location>
</feature>
<dbReference type="GO" id="GO:0007155">
    <property type="term" value="P:cell adhesion"/>
    <property type="evidence" value="ECO:0007669"/>
    <property type="project" value="InterPro"/>
</dbReference>
<dbReference type="GeneID" id="84801472"/>
<dbReference type="Proteomes" id="UP000003244">
    <property type="component" value="Unassembled WGS sequence"/>
</dbReference>
<organism evidence="7 8">
    <name type="scientific">Peptostreptococcus stomatis DSM 17678</name>
    <dbReference type="NCBI Taxonomy" id="596315"/>
    <lineage>
        <taxon>Bacteria</taxon>
        <taxon>Bacillati</taxon>
        <taxon>Bacillota</taxon>
        <taxon>Clostridia</taxon>
        <taxon>Peptostreptococcales</taxon>
        <taxon>Peptostreptococcaceae</taxon>
        <taxon>Peptostreptococcus</taxon>
    </lineage>
</organism>
<dbReference type="SUPFAM" id="SSF53807">
    <property type="entry name" value="Helical backbone' metal receptor"/>
    <property type="match status" value="1"/>
</dbReference>
<keyword evidence="3 6" id="KW-0732">Signal</keyword>
<comment type="similarity">
    <text evidence="1 4">Belongs to the bacterial solute-binding protein 9 family.</text>
</comment>
<dbReference type="OrthoDB" id="9810636at2"/>
<accession>E0E590</accession>
<sequence length="326" mass="36029">MKKLGLKLSAVLLATSFALAGCTGGKTANTTEKKDGGKIKVYASFYPMYDFAKKIGGDKVEVTNLVPAGTEPHDWEPSAKDLAKISESDILVYSGAGMESWIDKVDQATKGSKLVKVEASKGIDLIKSEHHHDHEDAKEKDHEDAHEEHDHGEYDPHVWLAPQNAKIQMKNIKDALVKVDPNNKDYYEKNFETYSKKIDDLDSKFSTSLKNTKSKNIVVSHEAFGYLCKAYGIKQIGIEGLSPDSEPDAARMAEVTKFAKENKVKYIFFEELVSPKVAETIAKEIGAKTAVLNPLEGLSEDQLKAGEDYFSIMESNLKVLLEALNA</sequence>
<evidence type="ECO:0000256" key="5">
    <source>
        <dbReference type="SAM" id="MobiDB-lite"/>
    </source>
</evidence>
<gene>
    <name evidence="7" type="ORF">HMPREF0634_1210</name>
</gene>